<feature type="region of interest" description="Disordered" evidence="1">
    <location>
        <begin position="161"/>
        <end position="180"/>
    </location>
</feature>
<dbReference type="AlphaFoldDB" id="A0A5C5G035"/>
<feature type="compositionally biased region" description="Low complexity" evidence="1">
    <location>
        <begin position="1"/>
        <end position="43"/>
    </location>
</feature>
<feature type="region of interest" description="Disordered" evidence="1">
    <location>
        <begin position="79"/>
        <end position="153"/>
    </location>
</feature>
<gene>
    <name evidence="2" type="ORF">DMC30DRAFT_391994</name>
</gene>
<evidence type="ECO:0000256" key="1">
    <source>
        <dbReference type="SAM" id="MobiDB-lite"/>
    </source>
</evidence>
<feature type="region of interest" description="Disordered" evidence="1">
    <location>
        <begin position="1"/>
        <end position="60"/>
    </location>
</feature>
<sequence length="180" mass="17910">MWETGSASDAASTRAASLRAGDSGFWGPAAGAAGPGQGAAAAGGHDDDGDGDGFDLDEALGPAKGGLMSFAGFGGAQPVSAAAAEGVHQDSQGSGSTAHMVTQRFKRAFDEDTPLASATSAAPGQQDDEDMAATDVEDEGDDEPAPMSVFGQARRVAGLRKGWGKTQSLPPSAFAGSMEF</sequence>
<proteinExistence type="predicted"/>
<protein>
    <submittedName>
        <fullName evidence="2">Uncharacterized protein</fullName>
    </submittedName>
</protein>
<evidence type="ECO:0000313" key="2">
    <source>
        <dbReference type="EMBL" id="TNY22490.1"/>
    </source>
</evidence>
<keyword evidence="3" id="KW-1185">Reference proteome</keyword>
<feature type="compositionally biased region" description="Acidic residues" evidence="1">
    <location>
        <begin position="47"/>
        <end position="58"/>
    </location>
</feature>
<reference evidence="2 3" key="1">
    <citation type="submission" date="2019-03" db="EMBL/GenBank/DDBJ databases">
        <title>Rhodosporidium diobovatum UCD-FST 08-225 genome sequencing, assembly, and annotation.</title>
        <authorList>
            <person name="Fakankun I.U."/>
            <person name="Fristensky B."/>
            <person name="Levin D.B."/>
        </authorList>
    </citation>
    <scope>NUCLEOTIDE SEQUENCE [LARGE SCALE GENOMIC DNA]</scope>
    <source>
        <strain evidence="2 3">UCD-FST 08-225</strain>
    </source>
</reference>
<name>A0A5C5G035_9BASI</name>
<feature type="compositionally biased region" description="Acidic residues" evidence="1">
    <location>
        <begin position="126"/>
        <end position="144"/>
    </location>
</feature>
<dbReference type="OrthoDB" id="2524207at2759"/>
<dbReference type="Proteomes" id="UP000311382">
    <property type="component" value="Unassembled WGS sequence"/>
</dbReference>
<accession>A0A5C5G035</accession>
<comment type="caution">
    <text evidence="2">The sequence shown here is derived from an EMBL/GenBank/DDBJ whole genome shotgun (WGS) entry which is preliminary data.</text>
</comment>
<evidence type="ECO:0000313" key="3">
    <source>
        <dbReference type="Proteomes" id="UP000311382"/>
    </source>
</evidence>
<dbReference type="EMBL" id="SOZI01000024">
    <property type="protein sequence ID" value="TNY22490.1"/>
    <property type="molecule type" value="Genomic_DNA"/>
</dbReference>
<feature type="compositionally biased region" description="Polar residues" evidence="1">
    <location>
        <begin position="89"/>
        <end position="100"/>
    </location>
</feature>
<organism evidence="2 3">
    <name type="scientific">Rhodotorula diobovata</name>
    <dbReference type="NCBI Taxonomy" id="5288"/>
    <lineage>
        <taxon>Eukaryota</taxon>
        <taxon>Fungi</taxon>
        <taxon>Dikarya</taxon>
        <taxon>Basidiomycota</taxon>
        <taxon>Pucciniomycotina</taxon>
        <taxon>Microbotryomycetes</taxon>
        <taxon>Sporidiobolales</taxon>
        <taxon>Sporidiobolaceae</taxon>
        <taxon>Rhodotorula</taxon>
    </lineage>
</organism>